<comment type="caution">
    <text evidence="3">The sequence shown here is derived from an EMBL/GenBank/DDBJ whole genome shotgun (WGS) entry which is preliminary data.</text>
</comment>
<accession>A0A939DGT0</accession>
<feature type="compositionally biased region" description="Basic and acidic residues" evidence="1">
    <location>
        <begin position="33"/>
        <end position="48"/>
    </location>
</feature>
<proteinExistence type="predicted"/>
<organism evidence="3 4">
    <name type="scientific">Parahaliea mediterranea</name>
    <dbReference type="NCBI Taxonomy" id="651086"/>
    <lineage>
        <taxon>Bacteria</taxon>
        <taxon>Pseudomonadati</taxon>
        <taxon>Pseudomonadota</taxon>
        <taxon>Gammaproteobacteria</taxon>
        <taxon>Cellvibrionales</taxon>
        <taxon>Halieaceae</taxon>
        <taxon>Parahaliea</taxon>
    </lineage>
</organism>
<sequence length="99" mass="10763">MRRSRRPGPLPALLSALLLALGPCGDALAQRQGDPRQGGDQRDRDRAQQEQPRLSAREAAAIAQSRHGGKVLKVTRKGGAYRVKLLLDSGRVTTVTIRE</sequence>
<evidence type="ECO:0000313" key="4">
    <source>
        <dbReference type="Proteomes" id="UP000664303"/>
    </source>
</evidence>
<protein>
    <submittedName>
        <fullName evidence="3">PepSY domain-containing protein</fullName>
    </submittedName>
</protein>
<feature type="signal peptide" evidence="2">
    <location>
        <begin position="1"/>
        <end position="29"/>
    </location>
</feature>
<feature type="region of interest" description="Disordered" evidence="1">
    <location>
        <begin position="28"/>
        <end position="62"/>
    </location>
</feature>
<evidence type="ECO:0000256" key="2">
    <source>
        <dbReference type="SAM" id="SignalP"/>
    </source>
</evidence>
<feature type="chain" id="PRO_5037613189" evidence="2">
    <location>
        <begin position="30"/>
        <end position="99"/>
    </location>
</feature>
<dbReference type="RefSeq" id="WP_206561291.1">
    <property type="nucleotide sequence ID" value="NZ_JAFKCZ010000010.1"/>
</dbReference>
<dbReference type="AlphaFoldDB" id="A0A939DGT0"/>
<reference evidence="3" key="1">
    <citation type="submission" date="2021-02" db="EMBL/GenBank/DDBJ databases">
        <title>PHA producing bacteria isolated from coastal sediment in Guangdong, Shenzhen.</title>
        <authorList>
            <person name="Zheng W."/>
            <person name="Yu S."/>
            <person name="Huang Y."/>
        </authorList>
    </citation>
    <scope>NUCLEOTIDE SEQUENCE</scope>
    <source>
        <strain evidence="3">TN14-10</strain>
    </source>
</reference>
<dbReference type="Proteomes" id="UP000664303">
    <property type="component" value="Unassembled WGS sequence"/>
</dbReference>
<gene>
    <name evidence="3" type="ORF">JYP50_14640</name>
</gene>
<dbReference type="EMBL" id="JAFKCZ010000010">
    <property type="protein sequence ID" value="MBN7797845.1"/>
    <property type="molecule type" value="Genomic_DNA"/>
</dbReference>
<evidence type="ECO:0000256" key="1">
    <source>
        <dbReference type="SAM" id="MobiDB-lite"/>
    </source>
</evidence>
<name>A0A939DGT0_9GAMM</name>
<keyword evidence="2" id="KW-0732">Signal</keyword>
<evidence type="ECO:0000313" key="3">
    <source>
        <dbReference type="EMBL" id="MBN7797845.1"/>
    </source>
</evidence>
<keyword evidence="4" id="KW-1185">Reference proteome</keyword>